<gene>
    <name evidence="1" type="ORF">SAMN05216267_106617</name>
</gene>
<protein>
    <submittedName>
        <fullName evidence="1">Uncharacterized protein</fullName>
    </submittedName>
</protein>
<sequence length="65" mass="7517">MIDGRTKRVSLDERNRRMIQQLGAARPDERVTLEQAEPVDARRLIRTDEADLGLLCNWENGELPE</sequence>
<dbReference type="RefSeq" id="WP_141726392.1">
    <property type="nucleotide sequence ID" value="NZ_FODD01000066.1"/>
</dbReference>
<proteinExistence type="predicted"/>
<accession>A0A1H8U8X4</accession>
<dbReference type="EMBL" id="FODD01000066">
    <property type="protein sequence ID" value="SEO99536.1"/>
    <property type="molecule type" value="Genomic_DNA"/>
</dbReference>
<reference evidence="1 2" key="1">
    <citation type="submission" date="2016-10" db="EMBL/GenBank/DDBJ databases">
        <authorList>
            <person name="de Groot N.N."/>
        </authorList>
    </citation>
    <scope>NUCLEOTIDE SEQUENCE [LARGE SCALE GENOMIC DNA]</scope>
    <source>
        <strain evidence="1 2">CGMCC 4.2026</strain>
    </source>
</reference>
<evidence type="ECO:0000313" key="1">
    <source>
        <dbReference type="EMBL" id="SEO99536.1"/>
    </source>
</evidence>
<dbReference type="AlphaFoldDB" id="A0A1H8U8X4"/>
<organism evidence="1 2">
    <name type="scientific">Actinacidiphila rubida</name>
    <dbReference type="NCBI Taxonomy" id="310780"/>
    <lineage>
        <taxon>Bacteria</taxon>
        <taxon>Bacillati</taxon>
        <taxon>Actinomycetota</taxon>
        <taxon>Actinomycetes</taxon>
        <taxon>Kitasatosporales</taxon>
        <taxon>Streptomycetaceae</taxon>
        <taxon>Actinacidiphila</taxon>
    </lineage>
</organism>
<name>A0A1H8U8X4_9ACTN</name>
<dbReference type="STRING" id="310780.SAMN05216267_106617"/>
<keyword evidence="2" id="KW-1185">Reference proteome</keyword>
<dbReference type="Proteomes" id="UP000181951">
    <property type="component" value="Unassembled WGS sequence"/>
</dbReference>
<evidence type="ECO:0000313" key="2">
    <source>
        <dbReference type="Proteomes" id="UP000181951"/>
    </source>
</evidence>